<feature type="transmembrane region" description="Helical" evidence="1">
    <location>
        <begin position="100"/>
        <end position="123"/>
    </location>
</feature>
<name>A0A2S0I0S2_9FLAO</name>
<accession>A0A2S0I0S2</accession>
<feature type="transmembrane region" description="Helical" evidence="1">
    <location>
        <begin position="38"/>
        <end position="55"/>
    </location>
</feature>
<dbReference type="Proteomes" id="UP000238442">
    <property type="component" value="Chromosome"/>
</dbReference>
<evidence type="ECO:0000256" key="1">
    <source>
        <dbReference type="SAM" id="Phobius"/>
    </source>
</evidence>
<proteinExistence type="predicted"/>
<keyword evidence="3" id="KW-1185">Reference proteome</keyword>
<protein>
    <submittedName>
        <fullName evidence="2">Uncharacterized protein</fullName>
    </submittedName>
</protein>
<keyword evidence="1" id="KW-0812">Transmembrane</keyword>
<organism evidence="2 3">
    <name type="scientific">Pukyongia salina</name>
    <dbReference type="NCBI Taxonomy" id="2094025"/>
    <lineage>
        <taxon>Bacteria</taxon>
        <taxon>Pseudomonadati</taxon>
        <taxon>Bacteroidota</taxon>
        <taxon>Flavobacteriia</taxon>
        <taxon>Flavobacteriales</taxon>
        <taxon>Flavobacteriaceae</taxon>
        <taxon>Pukyongia</taxon>
    </lineage>
</organism>
<keyword evidence="1" id="KW-1133">Transmembrane helix</keyword>
<dbReference type="KEGG" id="aue:C5O00_13770"/>
<dbReference type="EMBL" id="CP027062">
    <property type="protein sequence ID" value="AVI52163.1"/>
    <property type="molecule type" value="Genomic_DNA"/>
</dbReference>
<feature type="transmembrane region" description="Helical" evidence="1">
    <location>
        <begin position="67"/>
        <end position="88"/>
    </location>
</feature>
<dbReference type="OrthoDB" id="5194395at2"/>
<sequence>MWKYILAWFPMIIIAISNGLFREKFLASRFSELQAHQLSTASMIVLFGIYVWVLFRIWPPMNISQTLYIGLAWLLFTVIFEFLFGHYVAGHPWEKLLHDYNILAGRVWLLILIWISVAPYVIYRIQQG</sequence>
<dbReference type="AlphaFoldDB" id="A0A2S0I0S2"/>
<evidence type="ECO:0000313" key="3">
    <source>
        <dbReference type="Proteomes" id="UP000238442"/>
    </source>
</evidence>
<dbReference type="RefSeq" id="WP_105217403.1">
    <property type="nucleotide sequence ID" value="NZ_CP027062.1"/>
</dbReference>
<evidence type="ECO:0000313" key="2">
    <source>
        <dbReference type="EMBL" id="AVI52163.1"/>
    </source>
</evidence>
<reference evidence="2 3" key="1">
    <citation type="submission" date="2018-02" db="EMBL/GenBank/DDBJ databases">
        <title>Genomic analysis of the strain RR4-38 isolated from a seawater recirculating aquaculture system.</title>
        <authorList>
            <person name="Kim Y.-S."/>
            <person name="Jang Y.H."/>
            <person name="Kim K.-H."/>
        </authorList>
    </citation>
    <scope>NUCLEOTIDE SEQUENCE [LARGE SCALE GENOMIC DNA]</scope>
    <source>
        <strain evidence="2 3">RR4-38</strain>
    </source>
</reference>
<gene>
    <name evidence="2" type="ORF">C5O00_13770</name>
</gene>
<keyword evidence="1" id="KW-0472">Membrane</keyword>